<dbReference type="AlphaFoldDB" id="A0A0D6PJR3"/>
<reference evidence="2 3" key="1">
    <citation type="submission" date="2012-11" db="EMBL/GenBank/DDBJ databases">
        <title>Whole genome sequence of Acidocella aminolytica 101 = DSM 11237.</title>
        <authorList>
            <person name="Azuma Y."/>
            <person name="Higashiura N."/>
            <person name="Hirakawa H."/>
            <person name="Matsushita K."/>
        </authorList>
    </citation>
    <scope>NUCLEOTIDE SEQUENCE [LARGE SCALE GENOMIC DNA]</scope>
    <source>
        <strain evidence="3">101 / DSM 11237</strain>
    </source>
</reference>
<dbReference type="InterPro" id="IPR025737">
    <property type="entry name" value="FApF"/>
</dbReference>
<protein>
    <submittedName>
        <fullName evidence="2">MetA pathway phenol degradation-like protein</fullName>
    </submittedName>
</protein>
<evidence type="ECO:0000256" key="1">
    <source>
        <dbReference type="SAM" id="SignalP"/>
    </source>
</evidence>
<evidence type="ECO:0000313" key="2">
    <source>
        <dbReference type="EMBL" id="GAN81443.1"/>
    </source>
</evidence>
<sequence>MHASTNTSHPLRLGLLLGAAMLAATGTAAAREPGAPYAYAPGSSLGIPAGANPPPGFWLEDTSGITEVQNTDPFMSAVNGAKVTAVVTAPRFIWSLPGNFHGVTEMGFVVFPMVNTSVSNLPPPNPKGTFTKAAFANPGITPINLSWSPAPNLFITTAFGFFPPVGQYSKTSLVNVGNNFWTIQPETSISYLGNGYNLTAHALYDFNTKNNATDYTSGDQLFLDLTAAKHFGKWEAGAVGFYDTQFTSDSNTGNFYGPGHPTFGAPHEIAMGALLAYDFGPLTATGYFTRTLTASDSGADGTSVSLRLFFPL</sequence>
<evidence type="ECO:0000313" key="3">
    <source>
        <dbReference type="Proteomes" id="UP000032668"/>
    </source>
</evidence>
<accession>A0A0D6PJR3</accession>
<name>A0A0D6PJR3_9PROT</name>
<dbReference type="EMBL" id="BANC01000094">
    <property type="protein sequence ID" value="GAN81443.1"/>
    <property type="molecule type" value="Genomic_DNA"/>
</dbReference>
<feature type="signal peptide" evidence="1">
    <location>
        <begin position="1"/>
        <end position="30"/>
    </location>
</feature>
<proteinExistence type="predicted"/>
<organism evidence="2 3">
    <name type="scientific">Acidocella aminolytica 101 = DSM 11237</name>
    <dbReference type="NCBI Taxonomy" id="1120923"/>
    <lineage>
        <taxon>Bacteria</taxon>
        <taxon>Pseudomonadati</taxon>
        <taxon>Pseudomonadota</taxon>
        <taxon>Alphaproteobacteria</taxon>
        <taxon>Acetobacterales</taxon>
        <taxon>Acidocellaceae</taxon>
        <taxon>Acidocella</taxon>
    </lineage>
</organism>
<dbReference type="Pfam" id="PF13557">
    <property type="entry name" value="Phenol_MetA_deg"/>
    <property type="match status" value="1"/>
</dbReference>
<dbReference type="STRING" id="1120923.SAMN02746095_01853"/>
<keyword evidence="1" id="KW-0732">Signal</keyword>
<dbReference type="RefSeq" id="WP_048879833.1">
    <property type="nucleotide sequence ID" value="NZ_BANC01000094.1"/>
</dbReference>
<dbReference type="OrthoDB" id="109533at2"/>
<comment type="caution">
    <text evidence="2">The sequence shown here is derived from an EMBL/GenBank/DDBJ whole genome shotgun (WGS) entry which is preliminary data.</text>
</comment>
<dbReference type="Proteomes" id="UP000032668">
    <property type="component" value="Unassembled WGS sequence"/>
</dbReference>
<keyword evidence="3" id="KW-1185">Reference proteome</keyword>
<gene>
    <name evidence="2" type="ORF">Aam_096_002</name>
</gene>
<feature type="chain" id="PRO_5010288575" evidence="1">
    <location>
        <begin position="31"/>
        <end position="312"/>
    </location>
</feature>